<dbReference type="PANTHER" id="PTHR30250">
    <property type="entry name" value="PST FAMILY PREDICTED COLANIC ACID TRANSPORTER"/>
    <property type="match status" value="1"/>
</dbReference>
<feature type="transmembrane region" description="Helical" evidence="7">
    <location>
        <begin position="307"/>
        <end position="326"/>
    </location>
</feature>
<dbReference type="InterPro" id="IPR050833">
    <property type="entry name" value="Poly_Biosynth_Transport"/>
</dbReference>
<evidence type="ECO:0000256" key="2">
    <source>
        <dbReference type="ARBA" id="ARBA00022475"/>
    </source>
</evidence>
<comment type="subcellular location">
    <subcellularLocation>
        <location evidence="1">Cell membrane</location>
        <topology evidence="1">Multi-pass membrane protein</topology>
    </subcellularLocation>
</comment>
<comment type="caution">
    <text evidence="8">The sequence shown here is derived from an EMBL/GenBank/DDBJ whole genome shotgun (WGS) entry which is preliminary data.</text>
</comment>
<evidence type="ECO:0000256" key="4">
    <source>
        <dbReference type="ARBA" id="ARBA00022989"/>
    </source>
</evidence>
<feature type="transmembrane region" description="Helical" evidence="7">
    <location>
        <begin position="338"/>
        <end position="359"/>
    </location>
</feature>
<sequence>MRDASRGTPPPGAAPSWSAPLPATITSTMDLSALQARLRAEHVAREREAVRERTVREQAEHTTALARAPEPAPTTTRLRIGPADVEATQVVSRGTPPPARRGRRPIGNRPSGRTPSWPDAPRGAGPSSSGRTREADTGTADADPGRRRGLATAAGVEPAAEHEDGAAGGSTRSKALWTLADQAVSSATNAAISFLIAHQVDRIEYGAFGVAYTLFALIIGISRGATCMPLSMFYTAGSRASLRSASSAMTGASLTFGIGVGAVLAVIGLGVGGAVGSSLAAMGLVLPGLLLQDAWRYVFFATGRASAAFVNDVAWAFVQLLGIWLLMHRGVTEASPLLLAWGVSALVAALLGVVQAGFWPSPGATGSWFAENRTDATYLAGEFLTVQGALQTSMLLIGAFGSLATIGALQGARTLLGPITVVGVGVVSFALPEFSRRTSMDVRARERAAYALTAVVLGVGSVWSLIFLFLPDRYGQSLLGDSWPGVKSILGLSILHYLAAAVPVGPSCMVYALGKTKITFRLNLAFAPILLGLPVVGALVGEARGAVVGFNLAFWGLAPVWFVLLRRLGREHDVEQAALRAANARRHGEGSTRTKVRKSDVPEELRRGGARSPAESPGGRSRVDDGNGPRPGRSGQRAGRPGRGHPGS</sequence>
<dbReference type="RefSeq" id="WP_248825492.1">
    <property type="nucleotide sequence ID" value="NZ_JALKFT010000015.1"/>
</dbReference>
<dbReference type="PANTHER" id="PTHR30250:SF26">
    <property type="entry name" value="PSMA PROTEIN"/>
    <property type="match status" value="1"/>
</dbReference>
<proteinExistence type="predicted"/>
<feature type="transmembrane region" description="Helical" evidence="7">
    <location>
        <begin position="447"/>
        <end position="469"/>
    </location>
</feature>
<keyword evidence="2" id="KW-1003">Cell membrane</keyword>
<keyword evidence="5 7" id="KW-0472">Membrane</keyword>
<feature type="region of interest" description="Disordered" evidence="6">
    <location>
        <begin position="1"/>
        <end position="21"/>
    </location>
</feature>
<name>A0ABT0K108_9ACTN</name>
<organism evidence="8 9">
    <name type="scientific">Frankia umida</name>
    <dbReference type="NCBI Taxonomy" id="573489"/>
    <lineage>
        <taxon>Bacteria</taxon>
        <taxon>Bacillati</taxon>
        <taxon>Actinomycetota</taxon>
        <taxon>Actinomycetes</taxon>
        <taxon>Frankiales</taxon>
        <taxon>Frankiaceae</taxon>
        <taxon>Frankia</taxon>
    </lineage>
</organism>
<feature type="transmembrane region" description="Helical" evidence="7">
    <location>
        <begin position="247"/>
        <end position="269"/>
    </location>
</feature>
<evidence type="ECO:0000256" key="3">
    <source>
        <dbReference type="ARBA" id="ARBA00022692"/>
    </source>
</evidence>
<keyword evidence="9" id="KW-1185">Reference proteome</keyword>
<accession>A0ABT0K108</accession>
<dbReference type="EMBL" id="JALKFT010000015">
    <property type="protein sequence ID" value="MCK9877224.1"/>
    <property type="molecule type" value="Genomic_DNA"/>
</dbReference>
<evidence type="ECO:0000313" key="9">
    <source>
        <dbReference type="Proteomes" id="UP001201873"/>
    </source>
</evidence>
<protein>
    <recommendedName>
        <fullName evidence="10">Membrane protein involved in the export of O-antigen and teichoic acid</fullName>
    </recommendedName>
</protein>
<evidence type="ECO:0000256" key="1">
    <source>
        <dbReference type="ARBA" id="ARBA00004651"/>
    </source>
</evidence>
<dbReference type="CDD" id="cd13126">
    <property type="entry name" value="MATE_like_11"/>
    <property type="match status" value="1"/>
</dbReference>
<keyword evidence="4 7" id="KW-1133">Transmembrane helix</keyword>
<evidence type="ECO:0000256" key="7">
    <source>
        <dbReference type="SAM" id="Phobius"/>
    </source>
</evidence>
<feature type="transmembrane region" description="Helical" evidence="7">
    <location>
        <begin position="546"/>
        <end position="565"/>
    </location>
</feature>
<evidence type="ECO:0008006" key="10">
    <source>
        <dbReference type="Google" id="ProtNLM"/>
    </source>
</evidence>
<dbReference type="Proteomes" id="UP001201873">
    <property type="component" value="Unassembled WGS sequence"/>
</dbReference>
<keyword evidence="3 7" id="KW-0812">Transmembrane</keyword>
<feature type="transmembrane region" description="Helical" evidence="7">
    <location>
        <begin position="415"/>
        <end position="435"/>
    </location>
</feature>
<evidence type="ECO:0000256" key="6">
    <source>
        <dbReference type="SAM" id="MobiDB-lite"/>
    </source>
</evidence>
<gene>
    <name evidence="8" type="ORF">MXD59_15815</name>
</gene>
<feature type="transmembrane region" description="Helical" evidence="7">
    <location>
        <begin position="275"/>
        <end position="295"/>
    </location>
</feature>
<feature type="transmembrane region" description="Helical" evidence="7">
    <location>
        <begin position="205"/>
        <end position="226"/>
    </location>
</feature>
<feature type="transmembrane region" description="Helical" evidence="7">
    <location>
        <begin position="520"/>
        <end position="540"/>
    </location>
</feature>
<feature type="region of interest" description="Disordered" evidence="6">
    <location>
        <begin position="581"/>
        <end position="648"/>
    </location>
</feature>
<feature type="region of interest" description="Disordered" evidence="6">
    <location>
        <begin position="45"/>
        <end position="169"/>
    </location>
</feature>
<reference evidence="8 9" key="1">
    <citation type="submission" date="2022-04" db="EMBL/GenBank/DDBJ databases">
        <title>Genome diversity in the genus Frankia.</title>
        <authorList>
            <person name="Carlos-Shanley C."/>
            <person name="Hahn D."/>
        </authorList>
    </citation>
    <scope>NUCLEOTIDE SEQUENCE [LARGE SCALE GENOMIC DNA]</scope>
    <source>
        <strain evidence="8 9">Ag45/Mut15</strain>
    </source>
</reference>
<evidence type="ECO:0000313" key="8">
    <source>
        <dbReference type="EMBL" id="MCK9877224.1"/>
    </source>
</evidence>
<feature type="compositionally biased region" description="Basic and acidic residues" evidence="6">
    <location>
        <begin position="586"/>
        <end position="607"/>
    </location>
</feature>
<feature type="transmembrane region" description="Helical" evidence="7">
    <location>
        <begin position="489"/>
        <end position="513"/>
    </location>
</feature>
<feature type="compositionally biased region" description="Basic and acidic residues" evidence="6">
    <location>
        <begin position="45"/>
        <end position="60"/>
    </location>
</feature>
<evidence type="ECO:0000256" key="5">
    <source>
        <dbReference type="ARBA" id="ARBA00023136"/>
    </source>
</evidence>